<evidence type="ECO:0000313" key="1">
    <source>
        <dbReference type="EMBL" id="NMB91240.1"/>
    </source>
</evidence>
<name>A0A7X9E682_UNCKA</name>
<comment type="caution">
    <text evidence="1">The sequence shown here is derived from an EMBL/GenBank/DDBJ whole genome shotgun (WGS) entry which is preliminary data.</text>
</comment>
<reference evidence="1 2" key="1">
    <citation type="journal article" date="2020" name="Biotechnol. Biofuels">
        <title>New insights from the biogas microbiome by comprehensive genome-resolved metagenomics of nearly 1600 species originating from multiple anaerobic digesters.</title>
        <authorList>
            <person name="Campanaro S."/>
            <person name="Treu L."/>
            <person name="Rodriguez-R L.M."/>
            <person name="Kovalovszki A."/>
            <person name="Ziels R.M."/>
            <person name="Maus I."/>
            <person name="Zhu X."/>
            <person name="Kougias P.G."/>
            <person name="Basile A."/>
            <person name="Luo G."/>
            <person name="Schluter A."/>
            <person name="Konstantinidis K.T."/>
            <person name="Angelidaki I."/>
        </authorList>
    </citation>
    <scope>NUCLEOTIDE SEQUENCE [LARGE SCALE GENOMIC DNA]</scope>
    <source>
        <strain evidence="1">AS27yjCOA_202</strain>
    </source>
</reference>
<dbReference type="EMBL" id="JAAZNV010000003">
    <property type="protein sequence ID" value="NMB91240.1"/>
    <property type="molecule type" value="Genomic_DNA"/>
</dbReference>
<evidence type="ECO:0000313" key="2">
    <source>
        <dbReference type="Proteomes" id="UP000590542"/>
    </source>
</evidence>
<sequence length="102" mass="11156">MALYGPSSKVETWVKEIAKKANAKVDWHITGGIAHVLHLGDSDSRARVEKAIDELISTCPGEIIRRYSPGDKGLYREGVTEVPEGTIAVSTESGENEFFIKP</sequence>
<dbReference type="AlphaFoldDB" id="A0A7X9E682"/>
<accession>A0A7X9E682</accession>
<protein>
    <submittedName>
        <fullName evidence="1">Uncharacterized protein</fullName>
    </submittedName>
</protein>
<gene>
    <name evidence="1" type="ORF">GYA37_00120</name>
</gene>
<dbReference type="Proteomes" id="UP000590542">
    <property type="component" value="Unassembled WGS sequence"/>
</dbReference>
<organism evidence="1 2">
    <name type="scientific">candidate division WWE3 bacterium</name>
    <dbReference type="NCBI Taxonomy" id="2053526"/>
    <lineage>
        <taxon>Bacteria</taxon>
        <taxon>Katanobacteria</taxon>
    </lineage>
</organism>
<proteinExistence type="predicted"/>